<gene>
    <name evidence="1" type="ORF">HMPREF0281_00789</name>
</gene>
<dbReference type="Proteomes" id="UP000006015">
    <property type="component" value="Unassembled WGS sequence"/>
</dbReference>
<evidence type="ECO:0000313" key="1">
    <source>
        <dbReference type="EMBL" id="EFG82082.1"/>
    </source>
</evidence>
<accession>A0ABN0AGN9</accession>
<protein>
    <submittedName>
        <fullName evidence="1">Uncharacterized protein</fullName>
    </submittedName>
</protein>
<keyword evidence="2" id="KW-1185">Reference proteome</keyword>
<comment type="caution">
    <text evidence="1">The sequence shown here is derived from an EMBL/GenBank/DDBJ whole genome shotgun (WGS) entry which is preliminary data.</text>
</comment>
<reference evidence="1 2" key="1">
    <citation type="submission" date="2010-04" db="EMBL/GenBank/DDBJ databases">
        <authorList>
            <person name="Weinstock G."/>
            <person name="Sodergren E."/>
            <person name="Clifton S."/>
            <person name="Fulton L."/>
            <person name="Fulton B."/>
            <person name="Courtney L."/>
            <person name="Fronick C."/>
            <person name="Harrison M."/>
            <person name="Strong C."/>
            <person name="Farmer C."/>
            <person name="Delahaunty K."/>
            <person name="Markovic C."/>
            <person name="Hall O."/>
            <person name="Minx P."/>
            <person name="Tomlinson C."/>
            <person name="Mitreva M."/>
            <person name="Hou S."/>
            <person name="Wollam A."/>
            <person name="Pepin K.H."/>
            <person name="Johnson M."/>
            <person name="Bhonagiri V."/>
            <person name="Zhang X."/>
            <person name="Suruliraj S."/>
            <person name="Warren W."/>
            <person name="Chinwalla A."/>
            <person name="Mardis E.R."/>
            <person name="Wilson R.K."/>
        </authorList>
    </citation>
    <scope>NUCLEOTIDE SEQUENCE [LARGE SCALE GENOMIC DNA]</scope>
    <source>
        <strain evidence="1 2">DSM 20306</strain>
    </source>
</reference>
<proteinExistence type="predicted"/>
<name>A0ABN0AGN9_CORAM</name>
<organism evidence="1 2">
    <name type="scientific">Corynebacterium ammoniagenes DSM 20306</name>
    <dbReference type="NCBI Taxonomy" id="649754"/>
    <lineage>
        <taxon>Bacteria</taxon>
        <taxon>Bacillati</taxon>
        <taxon>Actinomycetota</taxon>
        <taxon>Actinomycetes</taxon>
        <taxon>Mycobacteriales</taxon>
        <taxon>Corynebacteriaceae</taxon>
        <taxon>Corynebacterium</taxon>
    </lineage>
</organism>
<evidence type="ECO:0000313" key="2">
    <source>
        <dbReference type="Proteomes" id="UP000006015"/>
    </source>
</evidence>
<dbReference type="EMBL" id="ADNS01000004">
    <property type="protein sequence ID" value="EFG82082.1"/>
    <property type="molecule type" value="Genomic_DNA"/>
</dbReference>
<sequence length="40" mass="4829">MRTEPKNLILFLIYRRTLNLLQNLRVSSLIETEERVVAER</sequence>